<dbReference type="EMBL" id="HBGS01055196">
    <property type="protein sequence ID" value="CAD9475905.1"/>
    <property type="molecule type" value="Transcribed_RNA"/>
</dbReference>
<sequence>MNQSLWTRDEARKRNRARAPEASRNSWADAGVTDISRLSSIGNCLGAPSNTSDVPRLPPSRDTLASVPQRRTLQERRGCGLGPVLRSQRAAIEASLRNLTQDDLERAPKHGNRRYPQLPAESYTPSASHFPPDSRRLRGQNLELHRLRKPMATLDDHRSALTLREDEKVKNMVQHTDHVLDQSKQWTHALRDPTWLNASGRPFNHGPAERAD</sequence>
<feature type="region of interest" description="Disordered" evidence="1">
    <location>
        <begin position="100"/>
        <end position="136"/>
    </location>
</feature>
<accession>A0A7S2GZA1</accession>
<organism evidence="2">
    <name type="scientific">Octactis speculum</name>
    <dbReference type="NCBI Taxonomy" id="3111310"/>
    <lineage>
        <taxon>Eukaryota</taxon>
        <taxon>Sar</taxon>
        <taxon>Stramenopiles</taxon>
        <taxon>Ochrophyta</taxon>
        <taxon>Dictyochophyceae</taxon>
        <taxon>Dictyochales</taxon>
        <taxon>Dictyochaceae</taxon>
        <taxon>Octactis</taxon>
    </lineage>
</organism>
<feature type="region of interest" description="Disordered" evidence="1">
    <location>
        <begin position="46"/>
        <end position="82"/>
    </location>
</feature>
<evidence type="ECO:0000313" key="2">
    <source>
        <dbReference type="EMBL" id="CAD9475905.1"/>
    </source>
</evidence>
<reference evidence="2" key="1">
    <citation type="submission" date="2021-01" db="EMBL/GenBank/DDBJ databases">
        <authorList>
            <person name="Corre E."/>
            <person name="Pelletier E."/>
            <person name="Niang G."/>
            <person name="Scheremetjew M."/>
            <person name="Finn R."/>
            <person name="Kale V."/>
            <person name="Holt S."/>
            <person name="Cochrane G."/>
            <person name="Meng A."/>
            <person name="Brown T."/>
            <person name="Cohen L."/>
        </authorList>
    </citation>
    <scope>NUCLEOTIDE SEQUENCE</scope>
    <source>
        <strain evidence="2">CCMP1381</strain>
    </source>
</reference>
<name>A0A7S2GZA1_9STRA</name>
<gene>
    <name evidence="2" type="ORF">DSPE1174_LOCUS28573</name>
</gene>
<evidence type="ECO:0000256" key="1">
    <source>
        <dbReference type="SAM" id="MobiDB-lite"/>
    </source>
</evidence>
<dbReference type="AlphaFoldDB" id="A0A7S2GZA1"/>
<proteinExistence type="predicted"/>
<feature type="region of interest" description="Disordered" evidence="1">
    <location>
        <begin position="1"/>
        <end position="28"/>
    </location>
</feature>
<protein>
    <submittedName>
        <fullName evidence="2">Uncharacterized protein</fullName>
    </submittedName>
</protein>
<feature type="region of interest" description="Disordered" evidence="1">
    <location>
        <begin position="184"/>
        <end position="212"/>
    </location>
</feature>